<dbReference type="AlphaFoldDB" id="A0A5J4NTY7"/>
<organism evidence="1 2">
    <name type="scientific">Paragonimus westermani</name>
    <dbReference type="NCBI Taxonomy" id="34504"/>
    <lineage>
        <taxon>Eukaryota</taxon>
        <taxon>Metazoa</taxon>
        <taxon>Spiralia</taxon>
        <taxon>Lophotrochozoa</taxon>
        <taxon>Platyhelminthes</taxon>
        <taxon>Trematoda</taxon>
        <taxon>Digenea</taxon>
        <taxon>Plagiorchiida</taxon>
        <taxon>Troglotremata</taxon>
        <taxon>Troglotrematidae</taxon>
        <taxon>Paragonimus</taxon>
    </lineage>
</organism>
<proteinExistence type="predicted"/>
<keyword evidence="2" id="KW-1185">Reference proteome</keyword>
<accession>A0A5J4NTY7</accession>
<dbReference type="EMBL" id="QNGE01000861">
    <property type="protein sequence ID" value="KAA3679066.1"/>
    <property type="molecule type" value="Genomic_DNA"/>
</dbReference>
<evidence type="ECO:0000313" key="1">
    <source>
        <dbReference type="EMBL" id="KAA3679066.1"/>
    </source>
</evidence>
<dbReference type="Proteomes" id="UP000324629">
    <property type="component" value="Unassembled WGS sequence"/>
</dbReference>
<gene>
    <name evidence="1" type="ORF">DEA37_0004357</name>
</gene>
<sequence length="129" mass="14805">DNFSTHANAKSNSLFVVFKTKFEPRRKCIKVSTNNFLVHFQLDTAPDITLITRSTWEPSRKPDVWSMNHQTQSASGNMLQLTDEVTCNISFEDVHFIGTCYLTDLPHSNLLRLGWIVTLYFEGLYSICV</sequence>
<evidence type="ECO:0000313" key="2">
    <source>
        <dbReference type="Proteomes" id="UP000324629"/>
    </source>
</evidence>
<feature type="non-terminal residue" evidence="1">
    <location>
        <position position="1"/>
    </location>
</feature>
<name>A0A5J4NTY7_9TREM</name>
<reference evidence="1 2" key="1">
    <citation type="journal article" date="2019" name="Gigascience">
        <title>Whole-genome sequence of the oriental lung fluke Paragonimus westermani.</title>
        <authorList>
            <person name="Oey H."/>
            <person name="Zakrzewski M."/>
            <person name="Narain K."/>
            <person name="Devi K.R."/>
            <person name="Agatsuma T."/>
            <person name="Nawaratna S."/>
            <person name="Gobert G.N."/>
            <person name="Jones M.K."/>
            <person name="Ragan M.A."/>
            <person name="McManus D.P."/>
            <person name="Krause L."/>
        </authorList>
    </citation>
    <scope>NUCLEOTIDE SEQUENCE [LARGE SCALE GENOMIC DNA]</scope>
    <source>
        <strain evidence="1 2">IND2009</strain>
    </source>
</reference>
<evidence type="ECO:0008006" key="3">
    <source>
        <dbReference type="Google" id="ProtNLM"/>
    </source>
</evidence>
<protein>
    <recommendedName>
        <fullName evidence="3">Peptidase A2 domain-containing protein</fullName>
    </recommendedName>
</protein>
<dbReference type="Gene3D" id="2.40.70.10">
    <property type="entry name" value="Acid Proteases"/>
    <property type="match status" value="1"/>
</dbReference>
<dbReference type="InterPro" id="IPR021109">
    <property type="entry name" value="Peptidase_aspartic_dom_sf"/>
</dbReference>
<dbReference type="SUPFAM" id="SSF50630">
    <property type="entry name" value="Acid proteases"/>
    <property type="match status" value="1"/>
</dbReference>
<comment type="caution">
    <text evidence="1">The sequence shown here is derived from an EMBL/GenBank/DDBJ whole genome shotgun (WGS) entry which is preliminary data.</text>
</comment>